<dbReference type="PROSITE" id="PS50102">
    <property type="entry name" value="RRM"/>
    <property type="match status" value="1"/>
</dbReference>
<dbReference type="EMBL" id="CAUJNA010000213">
    <property type="protein sequence ID" value="CAJ1373722.1"/>
    <property type="molecule type" value="Genomic_DNA"/>
</dbReference>
<dbReference type="InterPro" id="IPR012677">
    <property type="entry name" value="Nucleotide-bd_a/b_plait_sf"/>
</dbReference>
<keyword evidence="1 2" id="KW-0694">RNA-binding</keyword>
<dbReference type="SUPFAM" id="SSF54928">
    <property type="entry name" value="RNA-binding domain, RBD"/>
    <property type="match status" value="1"/>
</dbReference>
<evidence type="ECO:0000256" key="3">
    <source>
        <dbReference type="SAM" id="MobiDB-lite"/>
    </source>
</evidence>
<sequence>MGKIPTEDPGEAAAAAAAAATAGALAKVAQAQAEKQAEVTISVSEPKEVPEGASGSAARFFVRGLGNLGEHHLKDYFEKFGHVVEASLVRDKKTQRPRGMAFVSLAPREAEDGPAPSMDDLIAKVAGAESHSIKGVEVEVQEAIPKPEEKEAERPRGPAVPTPPPVPTPQAQVLPAVDPQEQAKAQAQWQMHYLAMAINLSVPDVPGGKGGAPGGKGRPGPY</sequence>
<dbReference type="GO" id="GO:0003723">
    <property type="term" value="F:RNA binding"/>
    <property type="evidence" value="ECO:0007669"/>
    <property type="project" value="UniProtKB-UniRule"/>
</dbReference>
<evidence type="ECO:0000259" key="4">
    <source>
        <dbReference type="PROSITE" id="PS50102"/>
    </source>
</evidence>
<dbReference type="InterPro" id="IPR035979">
    <property type="entry name" value="RBD_domain_sf"/>
</dbReference>
<gene>
    <name evidence="5" type="ORF">EVOR1521_LOCUS3461</name>
</gene>
<protein>
    <recommendedName>
        <fullName evidence="4">RRM domain-containing protein</fullName>
    </recommendedName>
</protein>
<evidence type="ECO:0000313" key="6">
    <source>
        <dbReference type="Proteomes" id="UP001178507"/>
    </source>
</evidence>
<dbReference type="Proteomes" id="UP001178507">
    <property type="component" value="Unassembled WGS sequence"/>
</dbReference>
<feature type="domain" description="RRM" evidence="4">
    <location>
        <begin position="58"/>
        <end position="145"/>
    </location>
</feature>
<proteinExistence type="predicted"/>
<dbReference type="SMART" id="SM00360">
    <property type="entry name" value="RRM"/>
    <property type="match status" value="1"/>
</dbReference>
<dbReference type="InterPro" id="IPR052462">
    <property type="entry name" value="SLIRP/GR-RBP-like"/>
</dbReference>
<dbReference type="Gene3D" id="3.30.70.330">
    <property type="match status" value="1"/>
</dbReference>
<dbReference type="AlphaFoldDB" id="A0AA36HR34"/>
<dbReference type="PANTHER" id="PTHR48027">
    <property type="entry name" value="HETEROGENEOUS NUCLEAR RIBONUCLEOPROTEIN 87F-RELATED"/>
    <property type="match status" value="1"/>
</dbReference>
<feature type="region of interest" description="Disordered" evidence="3">
    <location>
        <begin position="141"/>
        <end position="172"/>
    </location>
</feature>
<accession>A0AA36HR34</accession>
<dbReference type="Pfam" id="PF00076">
    <property type="entry name" value="RRM_1"/>
    <property type="match status" value="1"/>
</dbReference>
<feature type="compositionally biased region" description="Basic and acidic residues" evidence="3">
    <location>
        <begin position="145"/>
        <end position="156"/>
    </location>
</feature>
<name>A0AA36HR34_9DINO</name>
<comment type="caution">
    <text evidence="5">The sequence shown here is derived from an EMBL/GenBank/DDBJ whole genome shotgun (WGS) entry which is preliminary data.</text>
</comment>
<organism evidence="5 6">
    <name type="scientific">Effrenium voratum</name>
    <dbReference type="NCBI Taxonomy" id="2562239"/>
    <lineage>
        <taxon>Eukaryota</taxon>
        <taxon>Sar</taxon>
        <taxon>Alveolata</taxon>
        <taxon>Dinophyceae</taxon>
        <taxon>Suessiales</taxon>
        <taxon>Symbiodiniaceae</taxon>
        <taxon>Effrenium</taxon>
    </lineage>
</organism>
<evidence type="ECO:0000256" key="2">
    <source>
        <dbReference type="PROSITE-ProRule" id="PRU00176"/>
    </source>
</evidence>
<reference evidence="5" key="1">
    <citation type="submission" date="2023-08" db="EMBL/GenBank/DDBJ databases">
        <authorList>
            <person name="Chen Y."/>
            <person name="Shah S."/>
            <person name="Dougan E. K."/>
            <person name="Thang M."/>
            <person name="Chan C."/>
        </authorList>
    </citation>
    <scope>NUCLEOTIDE SEQUENCE</scope>
</reference>
<feature type="compositionally biased region" description="Pro residues" evidence="3">
    <location>
        <begin position="158"/>
        <end position="168"/>
    </location>
</feature>
<evidence type="ECO:0000256" key="1">
    <source>
        <dbReference type="ARBA" id="ARBA00022884"/>
    </source>
</evidence>
<keyword evidence="6" id="KW-1185">Reference proteome</keyword>
<evidence type="ECO:0000313" key="5">
    <source>
        <dbReference type="EMBL" id="CAJ1373722.1"/>
    </source>
</evidence>
<dbReference type="InterPro" id="IPR000504">
    <property type="entry name" value="RRM_dom"/>
</dbReference>
<feature type="compositionally biased region" description="Gly residues" evidence="3">
    <location>
        <begin position="207"/>
        <end position="222"/>
    </location>
</feature>
<feature type="region of interest" description="Disordered" evidence="3">
    <location>
        <begin position="202"/>
        <end position="222"/>
    </location>
</feature>